<protein>
    <recommendedName>
        <fullName evidence="8">MAPEG family protein</fullName>
    </recommendedName>
</protein>
<dbReference type="SUPFAM" id="SSF161084">
    <property type="entry name" value="MAPEG domain-like"/>
    <property type="match status" value="1"/>
</dbReference>
<dbReference type="EMBL" id="PIQH01000003">
    <property type="protein sequence ID" value="RUO80831.1"/>
    <property type="molecule type" value="Genomic_DNA"/>
</dbReference>
<evidence type="ECO:0000256" key="2">
    <source>
        <dbReference type="ARBA" id="ARBA00022692"/>
    </source>
</evidence>
<dbReference type="InterPro" id="IPR023352">
    <property type="entry name" value="MAPEG-like_dom_sf"/>
</dbReference>
<name>A0A432ZSL2_9GAMM</name>
<dbReference type="AlphaFoldDB" id="A0A432ZSL2"/>
<comment type="caution">
    <text evidence="6">The sequence shown here is derived from an EMBL/GenBank/DDBJ whole genome shotgun (WGS) entry which is preliminary data.</text>
</comment>
<keyword evidence="3 5" id="KW-1133">Transmembrane helix</keyword>
<evidence type="ECO:0000256" key="5">
    <source>
        <dbReference type="SAM" id="Phobius"/>
    </source>
</evidence>
<evidence type="ECO:0000256" key="3">
    <source>
        <dbReference type="ARBA" id="ARBA00022989"/>
    </source>
</evidence>
<gene>
    <name evidence="6" type="ORF">CWI84_04405</name>
</gene>
<reference evidence="6 7" key="1">
    <citation type="journal article" date="2011" name="Front. Microbiol.">
        <title>Genomic signatures of strain selection and enhancement in Bacillus atrophaeus var. globigii, a historical biowarfare simulant.</title>
        <authorList>
            <person name="Gibbons H.S."/>
            <person name="Broomall S.M."/>
            <person name="McNew L.A."/>
            <person name="Daligault H."/>
            <person name="Chapman C."/>
            <person name="Bruce D."/>
            <person name="Karavis M."/>
            <person name="Krepps M."/>
            <person name="McGregor P.A."/>
            <person name="Hong C."/>
            <person name="Park K.H."/>
            <person name="Akmal A."/>
            <person name="Feldman A."/>
            <person name="Lin J.S."/>
            <person name="Chang W.E."/>
            <person name="Higgs B.W."/>
            <person name="Demirev P."/>
            <person name="Lindquist J."/>
            <person name="Liem A."/>
            <person name="Fochler E."/>
            <person name="Read T.D."/>
            <person name="Tapia R."/>
            <person name="Johnson S."/>
            <person name="Bishop-Lilly K.A."/>
            <person name="Detter C."/>
            <person name="Han C."/>
            <person name="Sozhamannan S."/>
            <person name="Rosenzweig C.N."/>
            <person name="Skowronski E.W."/>
        </authorList>
    </citation>
    <scope>NUCLEOTIDE SEQUENCE [LARGE SCALE GENOMIC DNA]</scope>
    <source>
        <strain evidence="6 7">CC-PW-9</strain>
    </source>
</reference>
<evidence type="ECO:0000313" key="7">
    <source>
        <dbReference type="Proteomes" id="UP000287996"/>
    </source>
</evidence>
<keyword evidence="2 5" id="KW-0812">Transmembrane</keyword>
<feature type="transmembrane region" description="Helical" evidence="5">
    <location>
        <begin position="6"/>
        <end position="27"/>
    </location>
</feature>
<evidence type="ECO:0008006" key="8">
    <source>
        <dbReference type="Google" id="ProtNLM"/>
    </source>
</evidence>
<keyword evidence="4 5" id="KW-0472">Membrane</keyword>
<dbReference type="Gene3D" id="1.20.120.550">
    <property type="entry name" value="Membrane associated eicosanoid/glutathione metabolism-like domain"/>
    <property type="match status" value="1"/>
</dbReference>
<dbReference type="InterPro" id="IPR001129">
    <property type="entry name" value="Membr-assoc_MAPEG"/>
</dbReference>
<dbReference type="Proteomes" id="UP000287996">
    <property type="component" value="Unassembled WGS sequence"/>
</dbReference>
<proteinExistence type="predicted"/>
<accession>A0A432ZSL2</accession>
<dbReference type="OrthoDB" id="5880499at2"/>
<dbReference type="RefSeq" id="WP_126841360.1">
    <property type="nucleotide sequence ID" value="NZ_PIQH01000003.1"/>
</dbReference>
<comment type="subcellular location">
    <subcellularLocation>
        <location evidence="1">Membrane</location>
    </subcellularLocation>
</comment>
<dbReference type="Pfam" id="PF01124">
    <property type="entry name" value="MAPEG"/>
    <property type="match status" value="1"/>
</dbReference>
<feature type="transmembrane region" description="Helical" evidence="5">
    <location>
        <begin position="119"/>
        <end position="137"/>
    </location>
</feature>
<evidence type="ECO:0000256" key="4">
    <source>
        <dbReference type="ARBA" id="ARBA00023136"/>
    </source>
</evidence>
<dbReference type="GO" id="GO:0016020">
    <property type="term" value="C:membrane"/>
    <property type="evidence" value="ECO:0007669"/>
    <property type="project" value="UniProtKB-SubCell"/>
</dbReference>
<sequence length="140" mass="15707">MSIAMQYHWALVWTAMILFMVKVQWVFAAGPKAGQEGAIPGKPPAEMDHQNFVFRAWRTHQNTVENLGAMLGTIVLAIFVGVSPDFAAWCVGVMFFARLIHMVLYYGIATNKNPSPRSYFFMIAWVANLVLLIGAMVRLL</sequence>
<organism evidence="6 7">
    <name type="scientific">Idiomarina tyrosinivorans</name>
    <dbReference type="NCBI Taxonomy" id="1445662"/>
    <lineage>
        <taxon>Bacteria</taxon>
        <taxon>Pseudomonadati</taxon>
        <taxon>Pseudomonadota</taxon>
        <taxon>Gammaproteobacteria</taxon>
        <taxon>Alteromonadales</taxon>
        <taxon>Idiomarinaceae</taxon>
        <taxon>Idiomarina</taxon>
    </lineage>
</organism>
<evidence type="ECO:0000313" key="6">
    <source>
        <dbReference type="EMBL" id="RUO80831.1"/>
    </source>
</evidence>
<evidence type="ECO:0000256" key="1">
    <source>
        <dbReference type="ARBA" id="ARBA00004370"/>
    </source>
</evidence>
<keyword evidence="7" id="KW-1185">Reference proteome</keyword>